<dbReference type="GO" id="GO:0016787">
    <property type="term" value="F:hydrolase activity"/>
    <property type="evidence" value="ECO:0007669"/>
    <property type="project" value="UniProtKB-KW"/>
</dbReference>
<dbReference type="PANTHER" id="PTHR43736">
    <property type="entry name" value="ADP-RIBOSE PYROPHOSPHATASE"/>
    <property type="match status" value="1"/>
</dbReference>
<sequence>MAFNIRVYGILINDKQEVLLSDERRVGKEFTKFPGGGLELGEGIKDCLIREFDEELNLKIEVGELLYLTDFYQKSAFNEDDQIISIYYFVNTIEPQSIKTNSLPFDFEKDAIEAHRWKSLKNIVKEDLTFPIDQKVVEMLKRGGNEVYANRF</sequence>
<dbReference type="InterPro" id="IPR020084">
    <property type="entry name" value="NUDIX_hydrolase_CS"/>
</dbReference>
<dbReference type="AlphaFoldDB" id="A0A3E1EV76"/>
<accession>A0A3E1EV76</accession>
<dbReference type="Proteomes" id="UP000257127">
    <property type="component" value="Unassembled WGS sequence"/>
</dbReference>
<feature type="domain" description="Nudix hydrolase" evidence="2">
    <location>
        <begin position="3"/>
        <end position="141"/>
    </location>
</feature>
<name>A0A3E1EV76_9FLAO</name>
<dbReference type="Pfam" id="PF00293">
    <property type="entry name" value="NUDIX"/>
    <property type="match status" value="1"/>
</dbReference>
<evidence type="ECO:0000313" key="3">
    <source>
        <dbReference type="EMBL" id="RFC53383.1"/>
    </source>
</evidence>
<evidence type="ECO:0000256" key="1">
    <source>
        <dbReference type="ARBA" id="ARBA00022801"/>
    </source>
</evidence>
<proteinExistence type="predicted"/>
<dbReference type="InterPro" id="IPR015797">
    <property type="entry name" value="NUDIX_hydrolase-like_dom_sf"/>
</dbReference>
<dbReference type="PROSITE" id="PS00893">
    <property type="entry name" value="NUDIX_BOX"/>
    <property type="match status" value="1"/>
</dbReference>
<dbReference type="InterPro" id="IPR000086">
    <property type="entry name" value="NUDIX_hydrolase_dom"/>
</dbReference>
<dbReference type="OrthoDB" id="9810648at2"/>
<organism evidence="3 4">
    <name type="scientific">Brumimicrobium aurantiacum</name>
    <dbReference type="NCBI Taxonomy" id="1737063"/>
    <lineage>
        <taxon>Bacteria</taxon>
        <taxon>Pseudomonadati</taxon>
        <taxon>Bacteroidota</taxon>
        <taxon>Flavobacteriia</taxon>
        <taxon>Flavobacteriales</taxon>
        <taxon>Crocinitomicaceae</taxon>
        <taxon>Brumimicrobium</taxon>
    </lineage>
</organism>
<dbReference type="SUPFAM" id="SSF55811">
    <property type="entry name" value="Nudix"/>
    <property type="match status" value="1"/>
</dbReference>
<evidence type="ECO:0000259" key="2">
    <source>
        <dbReference type="PROSITE" id="PS51462"/>
    </source>
</evidence>
<dbReference type="PANTHER" id="PTHR43736:SF2">
    <property type="entry name" value="MUTT_NUDIX FAMILY PROTEIN"/>
    <property type="match status" value="1"/>
</dbReference>
<dbReference type="EMBL" id="QURB01000009">
    <property type="protein sequence ID" value="RFC53383.1"/>
    <property type="molecule type" value="Genomic_DNA"/>
</dbReference>
<dbReference type="RefSeq" id="WP_116881775.1">
    <property type="nucleotide sequence ID" value="NZ_QURB01000009.1"/>
</dbReference>
<evidence type="ECO:0000313" key="4">
    <source>
        <dbReference type="Proteomes" id="UP000257127"/>
    </source>
</evidence>
<dbReference type="Gene3D" id="3.90.79.10">
    <property type="entry name" value="Nucleoside Triphosphate Pyrophosphohydrolase"/>
    <property type="match status" value="1"/>
</dbReference>
<keyword evidence="4" id="KW-1185">Reference proteome</keyword>
<gene>
    <name evidence="3" type="ORF">DXU93_13195</name>
</gene>
<keyword evidence="1 3" id="KW-0378">Hydrolase</keyword>
<comment type="caution">
    <text evidence="3">The sequence shown here is derived from an EMBL/GenBank/DDBJ whole genome shotgun (WGS) entry which is preliminary data.</text>
</comment>
<reference evidence="3 4" key="1">
    <citation type="submission" date="2018-08" db="EMBL/GenBank/DDBJ databases">
        <title>The draft genome squence of Brumimicrobium sp. N62.</title>
        <authorList>
            <person name="Du Z.-J."/>
            <person name="Luo H.-R."/>
        </authorList>
    </citation>
    <scope>NUCLEOTIDE SEQUENCE [LARGE SCALE GENOMIC DNA]</scope>
    <source>
        <strain evidence="3 4">N62</strain>
    </source>
</reference>
<dbReference type="PROSITE" id="PS51462">
    <property type="entry name" value="NUDIX"/>
    <property type="match status" value="1"/>
</dbReference>
<protein>
    <submittedName>
        <fullName evidence="3">NUDIX hydrolase</fullName>
    </submittedName>
</protein>